<reference evidence="3" key="1">
    <citation type="journal article" date="2009" name="Genome Res.">
        <title>Comparative genomic analyses of the human fungal pathogens Coccidioides and their relatives.</title>
        <authorList>
            <person name="Sharpton T.J."/>
            <person name="Stajich J.E."/>
            <person name="Rounsley S.D."/>
            <person name="Gardner M.J."/>
            <person name="Wortman J.R."/>
            <person name="Jordar V.S."/>
            <person name="Maiti R."/>
            <person name="Kodira C.D."/>
            <person name="Neafsey D.E."/>
            <person name="Zeng Q."/>
            <person name="Hung C.-Y."/>
            <person name="McMahan C."/>
            <person name="Muszewska A."/>
            <person name="Grynberg M."/>
            <person name="Mandel M.A."/>
            <person name="Kellner E.M."/>
            <person name="Barker B.M."/>
            <person name="Galgiani J.N."/>
            <person name="Orbach M.J."/>
            <person name="Kirkland T.N."/>
            <person name="Cole G.T."/>
            <person name="Henn M.R."/>
            <person name="Birren B.W."/>
            <person name="Taylor J.W."/>
        </authorList>
    </citation>
    <scope>NUCLEOTIDE SEQUENCE [LARGE SCALE GENOMIC DNA]</scope>
    <source>
        <strain evidence="3">RS</strain>
    </source>
</reference>
<dbReference type="InParanoid" id="J3KKA3"/>
<feature type="region of interest" description="Disordered" evidence="1">
    <location>
        <begin position="45"/>
        <end position="67"/>
    </location>
</feature>
<feature type="region of interest" description="Disordered" evidence="1">
    <location>
        <begin position="164"/>
        <end position="185"/>
    </location>
</feature>
<dbReference type="Proteomes" id="UP000001261">
    <property type="component" value="Unassembled WGS sequence"/>
</dbReference>
<dbReference type="OrthoDB" id="4207582at2759"/>
<dbReference type="AlphaFoldDB" id="J3KKA3"/>
<organism evidence="2 3">
    <name type="scientific">Coccidioides immitis (strain RS)</name>
    <name type="common">Valley fever fungus</name>
    <dbReference type="NCBI Taxonomy" id="246410"/>
    <lineage>
        <taxon>Eukaryota</taxon>
        <taxon>Fungi</taxon>
        <taxon>Dikarya</taxon>
        <taxon>Ascomycota</taxon>
        <taxon>Pezizomycotina</taxon>
        <taxon>Eurotiomycetes</taxon>
        <taxon>Eurotiomycetidae</taxon>
        <taxon>Onygenales</taxon>
        <taxon>Onygenaceae</taxon>
        <taxon>Coccidioides</taxon>
    </lineage>
</organism>
<dbReference type="GeneID" id="4567201"/>
<gene>
    <name evidence="2" type="ORF">CIMG_01941</name>
</gene>
<feature type="compositionally biased region" description="Polar residues" evidence="1">
    <location>
        <begin position="55"/>
        <end position="67"/>
    </location>
</feature>
<reference evidence="3" key="2">
    <citation type="journal article" date="2010" name="Genome Res.">
        <title>Population genomic sequencing of Coccidioides fungi reveals recent hybridization and transposon control.</title>
        <authorList>
            <person name="Neafsey D.E."/>
            <person name="Barker B.M."/>
            <person name="Sharpton T.J."/>
            <person name="Stajich J.E."/>
            <person name="Park D.J."/>
            <person name="Whiston E."/>
            <person name="Hung C.-Y."/>
            <person name="McMahan C."/>
            <person name="White J."/>
            <person name="Sykes S."/>
            <person name="Heiman D."/>
            <person name="Young S."/>
            <person name="Zeng Q."/>
            <person name="Abouelleil A."/>
            <person name="Aftuck L."/>
            <person name="Bessette D."/>
            <person name="Brown A."/>
            <person name="FitzGerald M."/>
            <person name="Lui A."/>
            <person name="Macdonald J.P."/>
            <person name="Priest M."/>
            <person name="Orbach M.J."/>
            <person name="Galgiani J.N."/>
            <person name="Kirkland T.N."/>
            <person name="Cole G.T."/>
            <person name="Birren B.W."/>
            <person name="Henn M.R."/>
            <person name="Taylor J.W."/>
            <person name="Rounsley S.D."/>
        </authorList>
    </citation>
    <scope>GENOME REANNOTATION</scope>
    <source>
        <strain evidence="3">RS</strain>
    </source>
</reference>
<dbReference type="EMBL" id="GG704911">
    <property type="protein sequence ID" value="EAS36587.3"/>
    <property type="molecule type" value="Genomic_DNA"/>
</dbReference>
<dbReference type="RefSeq" id="XP_001248170.2">
    <property type="nucleotide sequence ID" value="XM_001248169.2"/>
</dbReference>
<proteinExistence type="predicted"/>
<keyword evidence="3" id="KW-1185">Reference proteome</keyword>
<evidence type="ECO:0000313" key="2">
    <source>
        <dbReference type="EMBL" id="EAS36587.3"/>
    </source>
</evidence>
<protein>
    <submittedName>
        <fullName evidence="2">Uncharacterized protein</fullName>
    </submittedName>
</protein>
<name>J3KKA3_COCIM</name>
<dbReference type="VEuPathDB" id="FungiDB:CIMG_01941"/>
<evidence type="ECO:0000256" key="1">
    <source>
        <dbReference type="SAM" id="MobiDB-lite"/>
    </source>
</evidence>
<evidence type="ECO:0000313" key="3">
    <source>
        <dbReference type="Proteomes" id="UP000001261"/>
    </source>
</evidence>
<accession>J3KKA3</accession>
<dbReference type="KEGG" id="cim:CIMG_01941"/>
<sequence length="185" mass="20186">MGLAKGKALPTRNDLFLVTLKLLTRMSRQEIISVYNREFDATAVPGDARNREGEQSLQTRSPGVSTESAVANHLLAPPPPPHLASPAIADLHQRVSSSAMFDPRVQSAMEATQTPFTVHQQIPDPAFWHDTTHSSWSSHPMVPAMYQTTIAPDESYPSTYQLIEGSMSESGPSGTTSPAHSRSHR</sequence>